<keyword evidence="4" id="KW-0653">Protein transport</keyword>
<dbReference type="InterPro" id="IPR016024">
    <property type="entry name" value="ARM-type_fold"/>
</dbReference>
<dbReference type="OrthoDB" id="1671880at2759"/>
<evidence type="ECO:0000256" key="3">
    <source>
        <dbReference type="ARBA" id="ARBA00022737"/>
    </source>
</evidence>
<dbReference type="GO" id="GO:0015031">
    <property type="term" value="P:protein transport"/>
    <property type="evidence" value="ECO:0007669"/>
    <property type="project" value="UniProtKB-KW"/>
</dbReference>
<dbReference type="EMBL" id="QEFC01000653">
    <property type="protein sequence ID" value="KAE9462871.1"/>
    <property type="molecule type" value="Genomic_DNA"/>
</dbReference>
<comment type="similarity">
    <text evidence="1">Belongs to the importin alpha family.</text>
</comment>
<dbReference type="PANTHER" id="PTHR23316">
    <property type="entry name" value="IMPORTIN ALPHA"/>
    <property type="match status" value="1"/>
</dbReference>
<evidence type="ECO:0000313" key="7">
    <source>
        <dbReference type="Proteomes" id="UP000428333"/>
    </source>
</evidence>
<evidence type="ECO:0000256" key="5">
    <source>
        <dbReference type="SAM" id="MobiDB-lite"/>
    </source>
</evidence>
<reference evidence="6 7" key="1">
    <citation type="journal article" date="2019" name="Genome Biol. Evol.">
        <title>The Rhododendron genome and chromosomal organization provide insight into shared whole-genome duplications across the heath family (Ericaceae).</title>
        <authorList>
            <person name="Soza V.L."/>
            <person name="Lindsley D."/>
            <person name="Waalkes A."/>
            <person name="Ramage E."/>
            <person name="Patwardhan R.P."/>
            <person name="Burton J.N."/>
            <person name="Adey A."/>
            <person name="Kumar A."/>
            <person name="Qiu R."/>
            <person name="Shendure J."/>
            <person name="Hall B."/>
        </authorList>
    </citation>
    <scope>NUCLEOTIDE SEQUENCE [LARGE SCALE GENOMIC DNA]</scope>
    <source>
        <strain evidence="6">RSF 1966-606</strain>
    </source>
</reference>
<feature type="non-terminal residue" evidence="6">
    <location>
        <position position="1"/>
    </location>
</feature>
<dbReference type="AlphaFoldDB" id="A0A6A4M2R3"/>
<keyword evidence="7" id="KW-1185">Reference proteome</keyword>
<evidence type="ECO:0000256" key="4">
    <source>
        <dbReference type="ARBA" id="ARBA00022927"/>
    </source>
</evidence>
<name>A0A6A4M2R3_9ERIC</name>
<dbReference type="InterPro" id="IPR000225">
    <property type="entry name" value="Armadillo"/>
</dbReference>
<dbReference type="Pfam" id="PF00514">
    <property type="entry name" value="Arm"/>
    <property type="match status" value="2"/>
</dbReference>
<keyword evidence="3" id="KW-0677">Repeat</keyword>
<dbReference type="Proteomes" id="UP000428333">
    <property type="component" value="Linkage Group LG03"/>
</dbReference>
<proteinExistence type="inferred from homology"/>
<organism evidence="6 7">
    <name type="scientific">Rhododendron williamsianum</name>
    <dbReference type="NCBI Taxonomy" id="262921"/>
    <lineage>
        <taxon>Eukaryota</taxon>
        <taxon>Viridiplantae</taxon>
        <taxon>Streptophyta</taxon>
        <taxon>Embryophyta</taxon>
        <taxon>Tracheophyta</taxon>
        <taxon>Spermatophyta</taxon>
        <taxon>Magnoliopsida</taxon>
        <taxon>eudicotyledons</taxon>
        <taxon>Gunneridae</taxon>
        <taxon>Pentapetalae</taxon>
        <taxon>asterids</taxon>
        <taxon>Ericales</taxon>
        <taxon>Ericaceae</taxon>
        <taxon>Ericoideae</taxon>
        <taxon>Rhodoreae</taxon>
        <taxon>Rhododendron</taxon>
    </lineage>
</organism>
<dbReference type="InterPro" id="IPR011989">
    <property type="entry name" value="ARM-like"/>
</dbReference>
<evidence type="ECO:0000256" key="1">
    <source>
        <dbReference type="ARBA" id="ARBA00010394"/>
    </source>
</evidence>
<evidence type="ECO:0008006" key="8">
    <source>
        <dbReference type="Google" id="ProtNLM"/>
    </source>
</evidence>
<gene>
    <name evidence="6" type="ORF">C3L33_05221</name>
</gene>
<dbReference type="SMART" id="SM00185">
    <property type="entry name" value="ARM"/>
    <property type="match status" value="2"/>
</dbReference>
<comment type="caution">
    <text evidence="6">The sequence shown here is derived from an EMBL/GenBank/DDBJ whole genome shotgun (WGS) entry which is preliminary data.</text>
</comment>
<sequence length="160" mass="18252">MEEGERRKKNGERQNHSFEVEEEEDGDERSHLIEEVIQTGVIPCYVEFLTREDFPQLQFEAAWALTKIAFRTTEHTNVVIDHGAVPIFVKLLDSPSDDVREQLNEHVKLSMLRKTTWTLQNSVGARHKFVVMSHPSSTVLIHALRTVGNIVGGSDMQTQV</sequence>
<keyword evidence="2" id="KW-0813">Transport</keyword>
<feature type="region of interest" description="Disordered" evidence="5">
    <location>
        <begin position="1"/>
        <end position="29"/>
    </location>
</feature>
<feature type="compositionally biased region" description="Basic and acidic residues" evidence="5">
    <location>
        <begin position="1"/>
        <end position="19"/>
    </location>
</feature>
<dbReference type="SUPFAM" id="SSF48371">
    <property type="entry name" value="ARM repeat"/>
    <property type="match status" value="1"/>
</dbReference>
<protein>
    <recommendedName>
        <fullName evidence="8">IBB domain-containing protein</fullName>
    </recommendedName>
</protein>
<evidence type="ECO:0000256" key="2">
    <source>
        <dbReference type="ARBA" id="ARBA00022448"/>
    </source>
</evidence>
<accession>A0A6A4M2R3</accession>
<evidence type="ECO:0000313" key="6">
    <source>
        <dbReference type="EMBL" id="KAE9462871.1"/>
    </source>
</evidence>
<dbReference type="Gene3D" id="1.25.10.10">
    <property type="entry name" value="Leucine-rich Repeat Variant"/>
    <property type="match status" value="1"/>
</dbReference>